<name>A0A5N6KMR5_MONLA</name>
<dbReference type="EMBL" id="VIGI01000001">
    <property type="protein sequence ID" value="KAB8305130.1"/>
    <property type="molecule type" value="Genomic_DNA"/>
</dbReference>
<protein>
    <submittedName>
        <fullName evidence="2">Uncharacterized protein</fullName>
    </submittedName>
</protein>
<proteinExistence type="predicted"/>
<reference evidence="2 3" key="1">
    <citation type="submission" date="2019-06" db="EMBL/GenBank/DDBJ databases">
        <title>Genome Sequence of the Brown Rot Fungal Pathogen Monilinia laxa.</title>
        <authorList>
            <person name="De Miccolis Angelini R.M."/>
            <person name="Landi L."/>
            <person name="Abate D."/>
            <person name="Pollastro S."/>
            <person name="Romanazzi G."/>
            <person name="Faretra F."/>
        </authorList>
    </citation>
    <scope>NUCLEOTIDE SEQUENCE [LARGE SCALE GENOMIC DNA]</scope>
    <source>
        <strain evidence="2 3">Mlax316</strain>
    </source>
</reference>
<comment type="caution">
    <text evidence="2">The sequence shown here is derived from an EMBL/GenBank/DDBJ whole genome shotgun (WGS) entry which is preliminary data.</text>
</comment>
<evidence type="ECO:0000313" key="2">
    <source>
        <dbReference type="EMBL" id="KAB8305130.1"/>
    </source>
</evidence>
<sequence>MYRNWILSRPRNGLIQGSLVTLQNSVTSTQLSLNTTNALIILRNIWEQIEIDVKDAFGNTFMGEIYLIVVEVWTFKYYINNLVRSSKGLPQTTFSDAITEISRYTISQPFQPINPHPQPNSVATNNGITHRPSLLSIALGNTHKVADAQIQSRSSISSNPNHLAENQSQHKNSNTMVPNIKLEVNNEQKQGLPRIAARTHSAPAPSNQRHSDARTLRISAAATQSHFGAPNNPATYVGDTQLKRSATVSRDNGTITNYPSQNIKVESDTTLADTFSSPRRHGRALTNPEVAGFDTPASTHIKKERS</sequence>
<accession>A0A5N6KMR5</accession>
<dbReference type="AlphaFoldDB" id="A0A5N6KMR5"/>
<feature type="region of interest" description="Disordered" evidence="1">
    <location>
        <begin position="148"/>
        <end position="173"/>
    </location>
</feature>
<keyword evidence="3" id="KW-1185">Reference proteome</keyword>
<evidence type="ECO:0000313" key="3">
    <source>
        <dbReference type="Proteomes" id="UP000326757"/>
    </source>
</evidence>
<gene>
    <name evidence="2" type="ORF">EYC80_004425</name>
</gene>
<organism evidence="2 3">
    <name type="scientific">Monilinia laxa</name>
    <name type="common">Brown rot fungus</name>
    <name type="synonym">Sclerotinia laxa</name>
    <dbReference type="NCBI Taxonomy" id="61186"/>
    <lineage>
        <taxon>Eukaryota</taxon>
        <taxon>Fungi</taxon>
        <taxon>Dikarya</taxon>
        <taxon>Ascomycota</taxon>
        <taxon>Pezizomycotina</taxon>
        <taxon>Leotiomycetes</taxon>
        <taxon>Helotiales</taxon>
        <taxon>Sclerotiniaceae</taxon>
        <taxon>Monilinia</taxon>
    </lineage>
</organism>
<feature type="region of interest" description="Disordered" evidence="1">
    <location>
        <begin position="273"/>
        <end position="306"/>
    </location>
</feature>
<dbReference type="Proteomes" id="UP000326757">
    <property type="component" value="Unassembled WGS sequence"/>
</dbReference>
<evidence type="ECO:0000256" key="1">
    <source>
        <dbReference type="SAM" id="MobiDB-lite"/>
    </source>
</evidence>
<feature type="compositionally biased region" description="Polar residues" evidence="1">
    <location>
        <begin position="149"/>
        <end position="173"/>
    </location>
</feature>
<dbReference type="OrthoDB" id="10534232at2759"/>